<evidence type="ECO:0000256" key="5">
    <source>
        <dbReference type="ARBA" id="ARBA00022692"/>
    </source>
</evidence>
<feature type="signal peptide" evidence="11">
    <location>
        <begin position="1"/>
        <end position="38"/>
    </location>
</feature>
<evidence type="ECO:0000256" key="9">
    <source>
        <dbReference type="ARBA" id="ARBA00025302"/>
    </source>
</evidence>
<evidence type="ECO:0000256" key="2">
    <source>
        <dbReference type="ARBA" id="ARBA00007651"/>
    </source>
</evidence>
<dbReference type="AlphaFoldDB" id="A0A9R0R3U8"/>
<keyword evidence="7 10" id="KW-0472">Membrane</keyword>
<evidence type="ECO:0000313" key="14">
    <source>
        <dbReference type="Proteomes" id="UP000324705"/>
    </source>
</evidence>
<feature type="chain" id="PRO_5040132772" description="CASP-like protein" evidence="11">
    <location>
        <begin position="39"/>
        <end position="173"/>
    </location>
</feature>
<accession>A0A9R0R3U8</accession>
<keyword evidence="14" id="KW-1185">Reference proteome</keyword>
<gene>
    <name evidence="13" type="ORF">TRITD_1Bv1G207760</name>
</gene>
<comment type="function">
    <text evidence="9">Regulates membrane-cell wall junctions and localized cell wall deposition. Required for establishment of the Casparian strip membrane domain (CSD) and the subsequent formation of Casparian strips, a cell wall modification of the root endodermis that determines an apoplastic barrier between the intraorganismal apoplasm and the extraorganismal apoplasm and prevents lateral diffusion.</text>
</comment>
<dbReference type="OMA" id="QISACTG"/>
<dbReference type="Gramene" id="TRITD1Bv1G207760.1">
    <property type="protein sequence ID" value="TRITD1Bv1G207760.1"/>
    <property type="gene ID" value="TRITD1Bv1G207760"/>
</dbReference>
<proteinExistence type="inferred from homology"/>
<dbReference type="PANTHER" id="PTHR36488">
    <property type="entry name" value="CASP-LIKE PROTEIN 1U1"/>
    <property type="match status" value="1"/>
</dbReference>
<dbReference type="NCBIfam" id="TIGR01569">
    <property type="entry name" value="A_tha_TIGR01569"/>
    <property type="match status" value="1"/>
</dbReference>
<organism evidence="13 14">
    <name type="scientific">Triticum turgidum subsp. durum</name>
    <name type="common">Durum wheat</name>
    <name type="synonym">Triticum durum</name>
    <dbReference type="NCBI Taxonomy" id="4567"/>
    <lineage>
        <taxon>Eukaryota</taxon>
        <taxon>Viridiplantae</taxon>
        <taxon>Streptophyta</taxon>
        <taxon>Embryophyta</taxon>
        <taxon>Tracheophyta</taxon>
        <taxon>Spermatophyta</taxon>
        <taxon>Magnoliopsida</taxon>
        <taxon>Liliopsida</taxon>
        <taxon>Poales</taxon>
        <taxon>Poaceae</taxon>
        <taxon>BOP clade</taxon>
        <taxon>Pooideae</taxon>
        <taxon>Triticodae</taxon>
        <taxon>Triticeae</taxon>
        <taxon>Triticinae</taxon>
        <taxon>Triticum</taxon>
    </lineage>
</organism>
<keyword evidence="8" id="KW-0961">Cell wall biogenesis/degradation</keyword>
<dbReference type="InterPro" id="IPR044173">
    <property type="entry name" value="CASPL"/>
</dbReference>
<comment type="subunit">
    <text evidence="3 10">Homodimer and heterodimers.</text>
</comment>
<comment type="similarity">
    <text evidence="2 10">Belongs to the Casparian strip membrane proteins (CASP) family.</text>
</comment>
<dbReference type="GO" id="GO:0005886">
    <property type="term" value="C:plasma membrane"/>
    <property type="evidence" value="ECO:0007669"/>
    <property type="project" value="UniProtKB-SubCell"/>
</dbReference>
<sequence length="173" mass="17592">MSGWWERDEPNGSKAVSLLLRLSALILALASAVMMATADDCAVAGATTPTAVTYRDYRAFVYLVWANVAAAVLQAAAVYLQLSGAGGDDDDDGGSQVPGVVLVVVDVLAQALLYSSTGAAYGCGKVGVDVCVAFGAQVGRSKLLSFGASVSLGLAAVVKDVSLPFNVWPGSSD</sequence>
<evidence type="ECO:0000256" key="10">
    <source>
        <dbReference type="RuleBase" id="RU361233"/>
    </source>
</evidence>
<name>A0A9R0R3U8_TRITD</name>
<reference evidence="13 14" key="1">
    <citation type="submission" date="2017-09" db="EMBL/GenBank/DDBJ databases">
        <authorList>
            <consortium name="International Durum Wheat Genome Sequencing Consortium (IDWGSC)"/>
            <person name="Milanesi L."/>
        </authorList>
    </citation>
    <scope>NUCLEOTIDE SEQUENCE [LARGE SCALE GENOMIC DNA]</scope>
    <source>
        <strain evidence="14">cv. Svevo</strain>
    </source>
</reference>
<comment type="subcellular location">
    <subcellularLocation>
        <location evidence="1 10">Cell membrane</location>
        <topology evidence="1 10">Multi-pass membrane protein</topology>
    </subcellularLocation>
</comment>
<keyword evidence="6 10" id="KW-1133">Transmembrane helix</keyword>
<dbReference type="Pfam" id="PF04535">
    <property type="entry name" value="CASP_dom"/>
    <property type="match status" value="1"/>
</dbReference>
<feature type="transmembrane region" description="Helical" evidence="10">
    <location>
        <begin position="62"/>
        <end position="80"/>
    </location>
</feature>
<keyword evidence="4 10" id="KW-1003">Cell membrane</keyword>
<keyword evidence="11" id="KW-0732">Signal</keyword>
<evidence type="ECO:0000256" key="4">
    <source>
        <dbReference type="ARBA" id="ARBA00022475"/>
    </source>
</evidence>
<dbReference type="InterPro" id="IPR006702">
    <property type="entry name" value="CASP_dom"/>
</dbReference>
<keyword evidence="5 10" id="KW-0812">Transmembrane</keyword>
<evidence type="ECO:0000313" key="13">
    <source>
        <dbReference type="EMBL" id="VAH22584.1"/>
    </source>
</evidence>
<evidence type="ECO:0000256" key="11">
    <source>
        <dbReference type="SAM" id="SignalP"/>
    </source>
</evidence>
<evidence type="ECO:0000256" key="3">
    <source>
        <dbReference type="ARBA" id="ARBA00011489"/>
    </source>
</evidence>
<dbReference type="PANTHER" id="PTHR36488:SF1">
    <property type="entry name" value="CASP-LIKE PROTEIN 1U2"/>
    <property type="match status" value="1"/>
</dbReference>
<evidence type="ECO:0000259" key="12">
    <source>
        <dbReference type="Pfam" id="PF04535"/>
    </source>
</evidence>
<comment type="caution">
    <text evidence="10">Lacks conserved residue(s) required for the propagation of feature annotation.</text>
</comment>
<feature type="domain" description="Casparian strip membrane protein" evidence="12">
    <location>
        <begin position="13"/>
        <end position="132"/>
    </location>
</feature>
<dbReference type="InterPro" id="IPR006459">
    <property type="entry name" value="CASP/CASPL"/>
</dbReference>
<evidence type="ECO:0000256" key="8">
    <source>
        <dbReference type="ARBA" id="ARBA00023316"/>
    </source>
</evidence>
<protein>
    <recommendedName>
        <fullName evidence="10">CASP-like protein</fullName>
    </recommendedName>
</protein>
<dbReference type="GO" id="GO:0071555">
    <property type="term" value="P:cell wall organization"/>
    <property type="evidence" value="ECO:0007669"/>
    <property type="project" value="UniProtKB-KW"/>
</dbReference>
<evidence type="ECO:0000256" key="7">
    <source>
        <dbReference type="ARBA" id="ARBA00023136"/>
    </source>
</evidence>
<dbReference type="Proteomes" id="UP000324705">
    <property type="component" value="Chromosome 1B"/>
</dbReference>
<evidence type="ECO:0000256" key="6">
    <source>
        <dbReference type="ARBA" id="ARBA00022989"/>
    </source>
</evidence>
<evidence type="ECO:0000256" key="1">
    <source>
        <dbReference type="ARBA" id="ARBA00004651"/>
    </source>
</evidence>
<dbReference type="EMBL" id="LT934112">
    <property type="protein sequence ID" value="VAH22584.1"/>
    <property type="molecule type" value="Genomic_DNA"/>
</dbReference>